<protein>
    <submittedName>
        <fullName evidence="1">Uncharacterized protein</fullName>
    </submittedName>
</protein>
<proteinExistence type="predicted"/>
<gene>
    <name evidence="1" type="ORF">SDC9_139561</name>
</gene>
<evidence type="ECO:0000313" key="1">
    <source>
        <dbReference type="EMBL" id="MPM92426.1"/>
    </source>
</evidence>
<name>A0A645DSW9_9ZZZZ</name>
<accession>A0A645DSW9</accession>
<reference evidence="1" key="1">
    <citation type="submission" date="2019-08" db="EMBL/GenBank/DDBJ databases">
        <authorList>
            <person name="Kucharzyk K."/>
            <person name="Murdoch R.W."/>
            <person name="Higgins S."/>
            <person name="Loffler F."/>
        </authorList>
    </citation>
    <scope>NUCLEOTIDE SEQUENCE</scope>
</reference>
<dbReference type="EMBL" id="VSSQ01039363">
    <property type="protein sequence ID" value="MPM92426.1"/>
    <property type="molecule type" value="Genomic_DNA"/>
</dbReference>
<comment type="caution">
    <text evidence="1">The sequence shown here is derived from an EMBL/GenBank/DDBJ whole genome shotgun (WGS) entry which is preliminary data.</text>
</comment>
<organism evidence="1">
    <name type="scientific">bioreactor metagenome</name>
    <dbReference type="NCBI Taxonomy" id="1076179"/>
    <lineage>
        <taxon>unclassified sequences</taxon>
        <taxon>metagenomes</taxon>
        <taxon>ecological metagenomes</taxon>
    </lineage>
</organism>
<sequence length="131" mass="14965">MDHLAPNMACSDDQNSQSWNDRLHVHLHLTTTNARVPFARVHQVVMQYFRLSFVQGIQCLCNDPVFDLAAANGALNVTIRIDQHFTAFMARSGTLGFNDRTKHDRLSFGLKFSDGLIDGHLYLQKTQDYRQ</sequence>
<dbReference type="AlphaFoldDB" id="A0A645DSW9"/>